<dbReference type="Proteomes" id="UP000249873">
    <property type="component" value="Chromosome"/>
</dbReference>
<sequence>MSLFISCNNPDTPEPEVIAVDSTKLKPELDFSYQILDSGWVQFYNNTKNVKSSGWGTIWGSTSGSPKFWFPNGEVTIRFRGISKFDVISDTTFSFNVNNSIPQIDSERFVKGVFFGDTINLKYNSEIQNSFLGWPLFFYGETPVAAVWPSNEAYIIMADFNEVSGTDVVKLRNLLKVGNVPLVKYNTDTLINGNVFIKERLTEGWNFFMSHVSGSPELSNRRQEIVFTGTGEDESLEIIDIKEIYQAPVFPGLETTAFIATFHYRGKIWGQPTQTSSRVYEKIPGRDNIDLTFDVKFNVYPKWAME</sequence>
<evidence type="ECO:0000313" key="2">
    <source>
        <dbReference type="Proteomes" id="UP000249873"/>
    </source>
</evidence>
<keyword evidence="2" id="KW-1185">Reference proteome</keyword>
<gene>
    <name evidence="1" type="ORF">DJ013_03025</name>
</gene>
<evidence type="ECO:0000313" key="1">
    <source>
        <dbReference type="EMBL" id="AWV97196.1"/>
    </source>
</evidence>
<proteinExistence type="predicted"/>
<name>A0A2Z4G7N8_9BACT</name>
<dbReference type="AlphaFoldDB" id="A0A2Z4G7N8"/>
<dbReference type="KEGG" id="als:DJ013_03025"/>
<reference evidence="1 2" key="1">
    <citation type="submission" date="2018-05" db="EMBL/GenBank/DDBJ databases">
        <title>Complete genome sequence of Arcticibacterium luteifluviistationis SM1504T, a cytophagaceae bacterium isolated from Arctic surface seawater.</title>
        <authorList>
            <person name="Li Y."/>
            <person name="Qin Q.-L."/>
        </authorList>
    </citation>
    <scope>NUCLEOTIDE SEQUENCE [LARGE SCALE GENOMIC DNA]</scope>
    <source>
        <strain evidence="1 2">SM1504</strain>
    </source>
</reference>
<organism evidence="1 2">
    <name type="scientific">Arcticibacterium luteifluviistationis</name>
    <dbReference type="NCBI Taxonomy" id="1784714"/>
    <lineage>
        <taxon>Bacteria</taxon>
        <taxon>Pseudomonadati</taxon>
        <taxon>Bacteroidota</taxon>
        <taxon>Cytophagia</taxon>
        <taxon>Cytophagales</taxon>
        <taxon>Leadbetterellaceae</taxon>
        <taxon>Arcticibacterium</taxon>
    </lineage>
</organism>
<dbReference type="EMBL" id="CP029480">
    <property type="protein sequence ID" value="AWV97196.1"/>
    <property type="molecule type" value="Genomic_DNA"/>
</dbReference>
<protein>
    <submittedName>
        <fullName evidence="1">Uncharacterized protein</fullName>
    </submittedName>
</protein>
<accession>A0A2Z4G7N8</accession>